<feature type="region of interest" description="Disordered" evidence="1">
    <location>
        <begin position="246"/>
        <end position="288"/>
    </location>
</feature>
<evidence type="ECO:0000313" key="2">
    <source>
        <dbReference type="EMBL" id="AUQ99104.1"/>
    </source>
</evidence>
<gene>
    <name evidence="2" type="ORF">PhaeoP88_01731</name>
</gene>
<reference evidence="2 3" key="2">
    <citation type="journal article" date="2017" name="Genome Biol. Evol.">
        <title>Trajectories and Drivers of Genome Evolution in Surface-Associated Marine Phaeobacter.</title>
        <authorList>
            <person name="Freese H.M."/>
            <person name="Sikorski J."/>
            <person name="Bunk B."/>
            <person name="Scheuner C."/>
            <person name="Meier-Kolthoff J.P."/>
            <person name="Sproer C."/>
            <person name="Gram L."/>
            <person name="Overmann J."/>
        </authorList>
    </citation>
    <scope>NUCLEOTIDE SEQUENCE [LARGE SCALE GENOMIC DNA]</scope>
    <source>
        <strain evidence="2 3">P88</strain>
    </source>
</reference>
<evidence type="ECO:0000313" key="3">
    <source>
        <dbReference type="Proteomes" id="UP000236447"/>
    </source>
</evidence>
<proteinExistence type="predicted"/>
<name>A0A2I7K919_9RHOB</name>
<feature type="compositionally biased region" description="Pro residues" evidence="1">
    <location>
        <begin position="267"/>
        <end position="280"/>
    </location>
</feature>
<organism evidence="2 3">
    <name type="scientific">Phaeobacter inhibens</name>
    <dbReference type="NCBI Taxonomy" id="221822"/>
    <lineage>
        <taxon>Bacteria</taxon>
        <taxon>Pseudomonadati</taxon>
        <taxon>Pseudomonadota</taxon>
        <taxon>Alphaproteobacteria</taxon>
        <taxon>Rhodobacterales</taxon>
        <taxon>Roseobacteraceae</taxon>
        <taxon>Phaeobacter</taxon>
    </lineage>
</organism>
<dbReference type="EMBL" id="CP010725">
    <property type="protein sequence ID" value="AUQ99104.1"/>
    <property type="molecule type" value="Genomic_DNA"/>
</dbReference>
<dbReference type="AlphaFoldDB" id="A0A2I7K919"/>
<reference evidence="2 3" key="1">
    <citation type="journal article" date="2017" name="Front. Microbiol.">
        <title>Phaeobacter piscinae sp. nov., a species of the Roseobacter group and potential aquaculture probiont.</title>
        <authorList>
            <person name="Sonnenschein E.C."/>
            <person name="Phippen C.B.W."/>
            <person name="Nielsen K.F."/>
            <person name="Mateiu R.V."/>
            <person name="Melchiorsen J."/>
            <person name="Gram L."/>
            <person name="Overmann J."/>
            <person name="Freese H.M."/>
        </authorList>
    </citation>
    <scope>NUCLEOTIDE SEQUENCE [LARGE SCALE GENOMIC DNA]</scope>
    <source>
        <strain evidence="2 3">P88</strain>
    </source>
</reference>
<sequence>MAKLTHPGKWPPTDIAEGTTPRAWLRYERQYPGSRRPSRLISHPTVPYVAAARVGGTDGEIDLAALSAAAEHYLKQLKQYVNATPPPLGKADPMLDLLADVAASGSLLHWCDIWPKIDAEPSRLDGQIASWNMSRHPKSVMPGTVILVATEGIPDPMHGSFLMRFPSAGFRVPVEVRATADGFDLVIRGLTAEFPGGSHQALSSLLAGRSDAEKRMVLGGLSRSLSGVPLGFQAGVAPATLVASPATDADDAPVEAAVSDDGSSTTSPPPSDPASVPPTPQAGAQPPARSSVYRMISMLEDNIAKQAGVVPKSLLLQDIRFSAEPENVTDGAWDITLTLLARGLDTPRGEPVSYRLTVRVRLAEPGANEVELLSVTRVPLVSHAVAGTGVPLPPPLPFVRVFPVPPPDWRALSGRVSPHPAPPLAWRRPTRPDRILDLFREDRAIPLALGMKMQQPAYEVRNCPRFVPGDGEGRFPKALPTTGLSDLPPRRNISSAISAYWHSKTFFDNMRGLGLAPESYMATAEGPLAVHYRSGIVPGPGRDGRTINAQVRYEVAPDATLQSKPSIDMHLALANLNRWARVKTGTPDSRLEPLGIASCGRWMLHEFGHYLLAARIGQLEFDFAHSAGDSLAAVFFDPLSDLSSPTYPGDPRMRGWTFPFVFAPRRHDRTPAMGWGWYGLLNRSVIEDPPDSGTEHKAYLTEQILSSTCFLLYRSLGGDTLAGAEADWGQRTRASDMTLYLLMQGMAGLAQSPSRAEMLEVGMEEAGWSAPASVPLPRGGADWQPATSHKVTRWAYETMGMFPSDPSEIISKAGAPPLVDIYIRDRRPNVFPTGDGPVEVGPGSYVPVSLHWAADANWVMPGWWPSFGNRGSIAANGARLRAWAGWVLADKPLAQIMERSVVWHGDLDIGPFDIAPGGADMALAQTDQQQITQLTTAARNAAPAGTQLVAFYELSQINDRANTDPSAGFTVMIGPGASPPTTVQALVDLVAGDNNLGLHMES</sequence>
<evidence type="ECO:0000256" key="1">
    <source>
        <dbReference type="SAM" id="MobiDB-lite"/>
    </source>
</evidence>
<accession>A0A2I7K919</accession>
<dbReference type="Proteomes" id="UP000236447">
    <property type="component" value="Chromosome"/>
</dbReference>
<dbReference type="RefSeq" id="WP_102884323.1">
    <property type="nucleotide sequence ID" value="NZ_CP010725.1"/>
</dbReference>
<protein>
    <submittedName>
        <fullName evidence="2">Uncharacterized protein</fullName>
    </submittedName>
</protein>